<dbReference type="CDD" id="cd06141">
    <property type="entry name" value="WRN_exo"/>
    <property type="match status" value="1"/>
</dbReference>
<feature type="region of interest" description="Disordered" evidence="1">
    <location>
        <begin position="1"/>
        <end position="24"/>
    </location>
</feature>
<comment type="caution">
    <text evidence="3">The sequence shown here is derived from an EMBL/GenBank/DDBJ whole genome shotgun (WGS) entry which is preliminary data.</text>
</comment>
<dbReference type="SMART" id="SM00474">
    <property type="entry name" value="35EXOc"/>
    <property type="match status" value="1"/>
</dbReference>
<reference evidence="4" key="1">
    <citation type="submission" date="2016-08" db="EMBL/GenBank/DDBJ databases">
        <authorList>
            <person name="Merda D."/>
            <person name="Briand M."/>
            <person name="Taghouti G."/>
            <person name="Carrere S."/>
            <person name="Gouzy J."/>
            <person name="Portier P."/>
            <person name="Jacques M.-A."/>
            <person name="Fischer-Le Saux M."/>
        </authorList>
    </citation>
    <scope>NUCLEOTIDE SEQUENCE [LARGE SCALE GENOMIC DNA]</scope>
    <source>
        <strain evidence="4">CFBP4643</strain>
    </source>
</reference>
<dbReference type="GO" id="GO:0006139">
    <property type="term" value="P:nucleobase-containing compound metabolic process"/>
    <property type="evidence" value="ECO:0007669"/>
    <property type="project" value="InterPro"/>
</dbReference>
<dbReference type="GO" id="GO:0003676">
    <property type="term" value="F:nucleic acid binding"/>
    <property type="evidence" value="ECO:0007669"/>
    <property type="project" value="InterPro"/>
</dbReference>
<dbReference type="RefSeq" id="WP_084725901.1">
    <property type="nucleotide sequence ID" value="NZ_MDEI01000005.1"/>
</dbReference>
<dbReference type="PANTHER" id="PTHR47765">
    <property type="entry name" value="3'-5' EXONUCLEASE DOMAIN-CONTAINING PROTEIN"/>
    <property type="match status" value="1"/>
</dbReference>
<dbReference type="Pfam" id="PF01612">
    <property type="entry name" value="DNA_pol_A_exo1"/>
    <property type="match status" value="1"/>
</dbReference>
<dbReference type="PANTHER" id="PTHR47765:SF2">
    <property type="entry name" value="EXONUCLEASE MUT-7 HOMOLOG"/>
    <property type="match status" value="1"/>
</dbReference>
<dbReference type="InterPro" id="IPR012337">
    <property type="entry name" value="RNaseH-like_sf"/>
</dbReference>
<dbReference type="AlphaFoldDB" id="A0A2S7D4T3"/>
<protein>
    <submittedName>
        <fullName evidence="3">3'-5' exonuclease domain-containing protein 2</fullName>
    </submittedName>
</protein>
<evidence type="ECO:0000313" key="4">
    <source>
        <dbReference type="Proteomes" id="UP000238191"/>
    </source>
</evidence>
<proteinExistence type="predicted"/>
<evidence type="ECO:0000259" key="2">
    <source>
        <dbReference type="SMART" id="SM00474"/>
    </source>
</evidence>
<keyword evidence="3" id="KW-0378">Hydrolase</keyword>
<keyword evidence="4" id="KW-1185">Reference proteome</keyword>
<sequence>MNTGIATRNLGRMETHTSRPDLAMQDLRRPKLAHPTREFMASLPPFAGLDTGRVHWVGSEQAAAAALQVLKLERTLGFDTETKPTFVAGEVRTGPHLIQLATSDSAYCIPAEGVWTRELLAPLLESEGILKIGFGLANDRSPLYGKYKIKLRGSLDLAPVVRNLGYRQRVGLQAAVAIVLGQRLKKSKSVQLSNWSARPLRPSQLVYAANDAFASQRVFLELQRCYPSLLVGTIAQTSPTIHP</sequence>
<gene>
    <name evidence="3" type="ORF">XpiCFBP4643_07485</name>
</gene>
<dbReference type="Proteomes" id="UP000238191">
    <property type="component" value="Unassembled WGS sequence"/>
</dbReference>
<dbReference type="EMBL" id="MDEI01000005">
    <property type="protein sequence ID" value="PPU68838.1"/>
    <property type="molecule type" value="Genomic_DNA"/>
</dbReference>
<dbReference type="SUPFAM" id="SSF53098">
    <property type="entry name" value="Ribonuclease H-like"/>
    <property type="match status" value="1"/>
</dbReference>
<keyword evidence="3" id="KW-0540">Nuclease</keyword>
<dbReference type="OrthoDB" id="9793333at2"/>
<keyword evidence="3" id="KW-0269">Exonuclease</keyword>
<name>A0A2S7D4T3_9XANT</name>
<dbReference type="InterPro" id="IPR036397">
    <property type="entry name" value="RNaseH_sf"/>
</dbReference>
<feature type="domain" description="3'-5' exonuclease" evidence="2">
    <location>
        <begin position="54"/>
        <end position="227"/>
    </location>
</feature>
<evidence type="ECO:0000256" key="1">
    <source>
        <dbReference type="SAM" id="MobiDB-lite"/>
    </source>
</evidence>
<accession>A0A2S7D4T3</accession>
<dbReference type="InterPro" id="IPR002562">
    <property type="entry name" value="3'-5'_exonuclease_dom"/>
</dbReference>
<organism evidence="3 4">
    <name type="scientific">Xanthomonas pisi</name>
    <dbReference type="NCBI Taxonomy" id="56457"/>
    <lineage>
        <taxon>Bacteria</taxon>
        <taxon>Pseudomonadati</taxon>
        <taxon>Pseudomonadota</taxon>
        <taxon>Gammaproteobacteria</taxon>
        <taxon>Lysobacterales</taxon>
        <taxon>Lysobacteraceae</taxon>
        <taxon>Xanthomonas</taxon>
    </lineage>
</organism>
<dbReference type="Gene3D" id="3.30.420.10">
    <property type="entry name" value="Ribonuclease H-like superfamily/Ribonuclease H"/>
    <property type="match status" value="1"/>
</dbReference>
<dbReference type="InterPro" id="IPR052408">
    <property type="entry name" value="Exonuclease_MUT-7-like"/>
</dbReference>
<dbReference type="GO" id="GO:0008408">
    <property type="term" value="F:3'-5' exonuclease activity"/>
    <property type="evidence" value="ECO:0007669"/>
    <property type="project" value="InterPro"/>
</dbReference>
<evidence type="ECO:0000313" key="3">
    <source>
        <dbReference type="EMBL" id="PPU68838.1"/>
    </source>
</evidence>